<dbReference type="InterPro" id="IPR023753">
    <property type="entry name" value="FAD/NAD-binding_dom"/>
</dbReference>
<dbReference type="InterPro" id="IPR000595">
    <property type="entry name" value="cNMP-bd_dom"/>
</dbReference>
<dbReference type="InterPro" id="IPR050097">
    <property type="entry name" value="Ferredoxin-NADP_redctase_2"/>
</dbReference>
<dbReference type="CDD" id="cd00038">
    <property type="entry name" value="CAP_ED"/>
    <property type="match status" value="1"/>
</dbReference>
<dbReference type="InterPro" id="IPR014710">
    <property type="entry name" value="RmlC-like_jellyroll"/>
</dbReference>
<evidence type="ECO:0000256" key="2">
    <source>
        <dbReference type="ARBA" id="ARBA00023002"/>
    </source>
</evidence>
<reference evidence="5 6" key="1">
    <citation type="submission" date="2018-01" db="EMBL/GenBank/DDBJ databases">
        <title>Species boundaries and ecological features among Paraburkholderia terrae DSMZ17804T, P. hospita DSMZ17164T and P. caribensis DSMZ13236T.</title>
        <authorList>
            <person name="Pratama A.A."/>
        </authorList>
    </citation>
    <scope>NUCLEOTIDE SEQUENCE [LARGE SCALE GENOMIC DNA]</scope>
    <source>
        <strain evidence="5 6">DSM 17804</strain>
    </source>
</reference>
<keyword evidence="2" id="KW-0560">Oxidoreductase</keyword>
<name>A0A2I8F740_9BURK</name>
<dbReference type="SMART" id="SM00100">
    <property type="entry name" value="cNMP"/>
    <property type="match status" value="1"/>
</dbReference>
<dbReference type="InterPro" id="IPR018490">
    <property type="entry name" value="cNMP-bd_dom_sf"/>
</dbReference>
<dbReference type="AlphaFoldDB" id="A0A2I8F740"/>
<dbReference type="Pfam" id="PF00027">
    <property type="entry name" value="cNMP_binding"/>
    <property type="match status" value="1"/>
</dbReference>
<dbReference type="PANTHER" id="PTHR48105">
    <property type="entry name" value="THIOREDOXIN REDUCTASE 1-RELATED-RELATED"/>
    <property type="match status" value="1"/>
</dbReference>
<dbReference type="GO" id="GO:0016491">
    <property type="term" value="F:oxidoreductase activity"/>
    <property type="evidence" value="ECO:0007669"/>
    <property type="project" value="UniProtKB-KW"/>
</dbReference>
<gene>
    <name evidence="5" type="ORF">C2L65_44480</name>
</gene>
<dbReference type="RefSeq" id="WP_042317142.1">
    <property type="nucleotide sequence ID" value="NZ_CP026114.1"/>
</dbReference>
<dbReference type="InterPro" id="IPR036188">
    <property type="entry name" value="FAD/NAD-bd_sf"/>
</dbReference>
<evidence type="ECO:0000256" key="1">
    <source>
        <dbReference type="ARBA" id="ARBA00022630"/>
    </source>
</evidence>
<dbReference type="SUPFAM" id="SSF51206">
    <property type="entry name" value="cAMP-binding domain-like"/>
    <property type="match status" value="1"/>
</dbReference>
<dbReference type="SUPFAM" id="SSF51905">
    <property type="entry name" value="FAD/NAD(P)-binding domain"/>
    <property type="match status" value="1"/>
</dbReference>
<feature type="domain" description="Cyclic nucleotide-binding" evidence="4">
    <location>
        <begin position="22"/>
        <end position="141"/>
    </location>
</feature>
<evidence type="ECO:0000259" key="4">
    <source>
        <dbReference type="PROSITE" id="PS50042"/>
    </source>
</evidence>
<dbReference type="KEGG" id="pter:C2L65_44480"/>
<feature type="region of interest" description="Disordered" evidence="3">
    <location>
        <begin position="1"/>
        <end position="21"/>
    </location>
</feature>
<dbReference type="Gene3D" id="2.60.120.10">
    <property type="entry name" value="Jelly Rolls"/>
    <property type="match status" value="1"/>
</dbReference>
<protein>
    <submittedName>
        <fullName evidence="5">FAD-binding protein</fullName>
    </submittedName>
</protein>
<accession>A0A2I8F740</accession>
<evidence type="ECO:0000256" key="3">
    <source>
        <dbReference type="SAM" id="MobiDB-lite"/>
    </source>
</evidence>
<dbReference type="Proteomes" id="UP000243502">
    <property type="component" value="Chromosome 4"/>
</dbReference>
<dbReference type="PRINTS" id="PR00368">
    <property type="entry name" value="FADPNR"/>
</dbReference>
<proteinExistence type="predicted"/>
<dbReference type="Gene3D" id="3.50.50.60">
    <property type="entry name" value="FAD/NAD(P)-binding domain"/>
    <property type="match status" value="2"/>
</dbReference>
<dbReference type="PROSITE" id="PS50042">
    <property type="entry name" value="CNMP_BINDING_3"/>
    <property type="match status" value="1"/>
</dbReference>
<sequence>MSKDSSGNPNELSSGGSRHHQVYPTLDEKQLAILERYGERRKLKANDILYSEGDRHTGMFAILSGTIEATRRSVQGTQLLATHGPGSFTGEVGTLAGRAAVTTKRALCDCEVIVIDEESIHALVIAEAELSETIMRAYILRRVAFIQGQQVGLMVIGSTSSAATLRLRHFLSRNGQPSAYFDIVEHPEANEILTRYGAAEANIPVVITSQGVVLTQPSHRSVADAIGLSPDRLNGEHFDLVVVGAGPAGLAAAVYAASEGLTVAVLDAKAPGGQAGTSSKIENYFGFPTGISGQALAGRGLSQCRKFGAEVGVPIEALTIDCTDAQSFHIGLDQDECVYARAVVIASGARYRKPDLPRLEHFEGRGIYYSAAFMEGGFCNNEELIVVGGGNSAGQAAVFLARFARHVHVVIRGDGLRASMSAYLIRRINAAANITLHTRTKIVELCGESRLEAIRWDRQGQIEHKPIRHVFLFLGAEPNTRWLGDCVALDKDGFVLTGADTGDRWTADRPPHDLETSRRGIFSAGDVRSGSVKRVAAAVGEGAAAIQAVHQYLARGRHDLRNRAGTSHSGSAV</sequence>
<dbReference type="Pfam" id="PF07992">
    <property type="entry name" value="Pyr_redox_2"/>
    <property type="match status" value="1"/>
</dbReference>
<dbReference type="OrthoDB" id="109585at2"/>
<organism evidence="5 6">
    <name type="scientific">Paraburkholderia terrae</name>
    <dbReference type="NCBI Taxonomy" id="311230"/>
    <lineage>
        <taxon>Bacteria</taxon>
        <taxon>Pseudomonadati</taxon>
        <taxon>Pseudomonadota</taxon>
        <taxon>Betaproteobacteria</taxon>
        <taxon>Burkholderiales</taxon>
        <taxon>Burkholderiaceae</taxon>
        <taxon>Paraburkholderia</taxon>
    </lineage>
</organism>
<keyword evidence="1" id="KW-0285">Flavoprotein</keyword>
<evidence type="ECO:0000313" key="5">
    <source>
        <dbReference type="EMBL" id="AUT66874.1"/>
    </source>
</evidence>
<dbReference type="PRINTS" id="PR00469">
    <property type="entry name" value="PNDRDTASEII"/>
</dbReference>
<evidence type="ECO:0000313" key="6">
    <source>
        <dbReference type="Proteomes" id="UP000243502"/>
    </source>
</evidence>
<dbReference type="EMBL" id="CP026114">
    <property type="protein sequence ID" value="AUT66874.1"/>
    <property type="molecule type" value="Genomic_DNA"/>
</dbReference>
<feature type="compositionally biased region" description="Polar residues" evidence="3">
    <location>
        <begin position="1"/>
        <end position="16"/>
    </location>
</feature>